<feature type="chain" id="PRO_5015594697" description="Peptidase MA-like domain-containing protein" evidence="1">
    <location>
        <begin position="23"/>
        <end position="301"/>
    </location>
</feature>
<accession>A0A2T4MZU9</accession>
<evidence type="ECO:0008006" key="4">
    <source>
        <dbReference type="Google" id="ProtNLM"/>
    </source>
</evidence>
<keyword evidence="1" id="KW-0732">Signal</keyword>
<evidence type="ECO:0000313" key="3">
    <source>
        <dbReference type="Proteomes" id="UP000241986"/>
    </source>
</evidence>
<dbReference type="AlphaFoldDB" id="A0A2T4MZU9"/>
<reference evidence="2 3" key="1">
    <citation type="submission" date="2018-03" db="EMBL/GenBank/DDBJ databases">
        <title>Aeromonas veronii whole genome sequencing and analysis.</title>
        <authorList>
            <person name="Xie H."/>
            <person name="Liu T."/>
            <person name="Wang K."/>
        </authorList>
    </citation>
    <scope>NUCLEOTIDE SEQUENCE [LARGE SCALE GENOMIC DNA]</scope>
    <source>
        <strain evidence="2 3">XH.VA.1</strain>
    </source>
</reference>
<comment type="caution">
    <text evidence="2">The sequence shown here is derived from an EMBL/GenBank/DDBJ whole genome shotgun (WGS) entry which is preliminary data.</text>
</comment>
<dbReference type="Proteomes" id="UP000241986">
    <property type="component" value="Unassembled WGS sequence"/>
</dbReference>
<gene>
    <name evidence="2" type="ORF">DAA48_16280</name>
</gene>
<evidence type="ECO:0000313" key="2">
    <source>
        <dbReference type="EMBL" id="PTH80120.1"/>
    </source>
</evidence>
<evidence type="ECO:0000256" key="1">
    <source>
        <dbReference type="SAM" id="SignalP"/>
    </source>
</evidence>
<sequence length="301" mass="34175">MCFNGFIFALFLIVFSSFSSFAANASVAPSDAAESFIMNYLSGYSTPVLLSESSAVESEIEAFSKRYEIPLSGRDYFEMKKRLDLLKSNRLSSVFSAVLNGQSFCFISIKKESVGYMFGDKKIFLDDEFAMIHELEHCVEWSRKLRQVDAPIDMDEPEGTIYREMYADVAALFYLHLKNAGYVTPDSVAFFRSLGLRYNGDINHWTYLALKAAKRKIDSGILTKDNYRQEAMMIVSNISKRYTQQIHQCISKSLKHKNPSKLRSGLAWCDADLGEQMLGILDGIDQGNINPKKIAFYMEVK</sequence>
<dbReference type="RefSeq" id="WP_107684003.1">
    <property type="nucleotide sequence ID" value="NZ_PZKL01000037.1"/>
</dbReference>
<proteinExistence type="predicted"/>
<name>A0A2T4MZU9_AERVE</name>
<protein>
    <recommendedName>
        <fullName evidence="4">Peptidase MA-like domain-containing protein</fullName>
    </recommendedName>
</protein>
<feature type="signal peptide" evidence="1">
    <location>
        <begin position="1"/>
        <end position="22"/>
    </location>
</feature>
<organism evidence="2 3">
    <name type="scientific">Aeromonas veronii</name>
    <dbReference type="NCBI Taxonomy" id="654"/>
    <lineage>
        <taxon>Bacteria</taxon>
        <taxon>Pseudomonadati</taxon>
        <taxon>Pseudomonadota</taxon>
        <taxon>Gammaproteobacteria</taxon>
        <taxon>Aeromonadales</taxon>
        <taxon>Aeromonadaceae</taxon>
        <taxon>Aeromonas</taxon>
    </lineage>
</organism>
<dbReference type="EMBL" id="PZKL01000037">
    <property type="protein sequence ID" value="PTH80120.1"/>
    <property type="molecule type" value="Genomic_DNA"/>
</dbReference>